<evidence type="ECO:0000313" key="2">
    <source>
        <dbReference type="Proteomes" id="UP000284605"/>
    </source>
</evidence>
<name>A0A418WFX4_9PROT</name>
<evidence type="ECO:0008006" key="3">
    <source>
        <dbReference type="Google" id="ProtNLM"/>
    </source>
</evidence>
<proteinExistence type="predicted"/>
<evidence type="ECO:0000313" key="1">
    <source>
        <dbReference type="EMBL" id="RJF88921.1"/>
    </source>
</evidence>
<accession>A0A418WFX4</accession>
<dbReference type="EMBL" id="QYUK01000011">
    <property type="protein sequence ID" value="RJF88921.1"/>
    <property type="molecule type" value="Genomic_DNA"/>
</dbReference>
<comment type="caution">
    <text evidence="1">The sequence shown here is derived from an EMBL/GenBank/DDBJ whole genome shotgun (WGS) entry which is preliminary data.</text>
</comment>
<reference evidence="1 2" key="1">
    <citation type="submission" date="2018-09" db="EMBL/GenBank/DDBJ databases">
        <authorList>
            <person name="Zhu H."/>
        </authorList>
    </citation>
    <scope>NUCLEOTIDE SEQUENCE [LARGE SCALE GENOMIC DNA]</scope>
    <source>
        <strain evidence="1 2">K1W22B-8</strain>
    </source>
</reference>
<sequence length="126" mass="14590">MVVRYDYLWHREQEGGRVEASKSRPACIVLADEAGQVIYVAITHRPPAPDRAALELPADEKRRLGLDDQRSWVMLDEINIDQWAQGLEPVPGRPNEFAYGRISYPFLRRIIDGVDGHRTKLRRVRR</sequence>
<keyword evidence="2" id="KW-1185">Reference proteome</keyword>
<gene>
    <name evidence="1" type="ORF">D3874_19670</name>
</gene>
<dbReference type="AlphaFoldDB" id="A0A418WFX4"/>
<dbReference type="Proteomes" id="UP000284605">
    <property type="component" value="Unassembled WGS sequence"/>
</dbReference>
<protein>
    <recommendedName>
        <fullName evidence="3">Growth inhibitor PemK</fullName>
    </recommendedName>
</protein>
<organism evidence="1 2">
    <name type="scientific">Oleomonas cavernae</name>
    <dbReference type="NCBI Taxonomy" id="2320859"/>
    <lineage>
        <taxon>Bacteria</taxon>
        <taxon>Pseudomonadati</taxon>
        <taxon>Pseudomonadota</taxon>
        <taxon>Alphaproteobacteria</taxon>
        <taxon>Acetobacterales</taxon>
        <taxon>Acetobacteraceae</taxon>
        <taxon>Oleomonas</taxon>
    </lineage>
</organism>